<reference evidence="2" key="1">
    <citation type="submission" date="2008-04" db="EMBL/GenBank/DDBJ databases">
        <title>Draft genome sequence of Providencia stuartii (ATCC 25827).</title>
        <authorList>
            <person name="Sudarsanam P."/>
            <person name="Ley R."/>
            <person name="Guruge J."/>
            <person name="Turnbaugh P.J."/>
            <person name="Mahowald M."/>
            <person name="Liep D."/>
            <person name="Gordon J."/>
        </authorList>
    </citation>
    <scope>NUCLEOTIDE SEQUENCE [LARGE SCALE GENOMIC DNA]</scope>
    <source>
        <strain evidence="2">ATCC 25827</strain>
    </source>
</reference>
<dbReference type="Proteomes" id="UP000004506">
    <property type="component" value="Unassembled WGS sequence"/>
</dbReference>
<gene>
    <name evidence="1" type="ORF">PROSTU_04189</name>
</gene>
<proteinExistence type="predicted"/>
<dbReference type="EMBL" id="ABJD02000104">
    <property type="protein sequence ID" value="EDU57920.1"/>
    <property type="molecule type" value="Genomic_DNA"/>
</dbReference>
<dbReference type="AlphaFoldDB" id="A0AA86YI08"/>
<protein>
    <submittedName>
        <fullName evidence="1">Uncharacterized protein</fullName>
    </submittedName>
</protein>
<reference evidence="1 2" key="3">
    <citation type="submission" date="2008-05" db="EMBL/GenBank/DDBJ databases">
        <authorList>
            <person name="Fulton L."/>
            <person name="Clifton S."/>
            <person name="Fulton B."/>
            <person name="Xu J."/>
            <person name="Minx P."/>
            <person name="Pepin K.H."/>
            <person name="Johnson M."/>
            <person name="Thiruvilangam P."/>
            <person name="Bhonagiri V."/>
            <person name="Nash W.E."/>
            <person name="Mardis E.R."/>
            <person name="Wilson R.K."/>
        </authorList>
    </citation>
    <scope>NUCLEOTIDE SEQUENCE [LARGE SCALE GENOMIC DNA]</scope>
    <source>
        <strain evidence="1 2">ATCC 25827</strain>
    </source>
</reference>
<comment type="caution">
    <text evidence="1">The sequence shown here is derived from an EMBL/GenBank/DDBJ whole genome shotgun (WGS) entry which is preliminary data.</text>
</comment>
<sequence length="43" mass="5042">MSWFSPYLVICISLTTTKIDKDNFKCNTQSALCMRRMGIFMMD</sequence>
<evidence type="ECO:0000313" key="2">
    <source>
        <dbReference type="Proteomes" id="UP000004506"/>
    </source>
</evidence>
<name>A0AA86YI08_PROST</name>
<reference evidence="2" key="2">
    <citation type="submission" date="2008-04" db="EMBL/GenBank/DDBJ databases">
        <title>Draft genome sequence of Providencia stuartii(ATCC 25827).</title>
        <authorList>
            <person name="Sudarsanam P."/>
            <person name="Ley R."/>
            <person name="Guruge J."/>
            <person name="Turnbaugh P.J."/>
            <person name="Mahowald M."/>
            <person name="Liep D."/>
            <person name="Gordon J."/>
        </authorList>
    </citation>
    <scope>NUCLEOTIDE SEQUENCE [LARGE SCALE GENOMIC DNA]</scope>
    <source>
        <strain evidence="2">ATCC 25827</strain>
    </source>
</reference>
<organism evidence="1 2">
    <name type="scientific">Providencia stuartii ATCC 25827</name>
    <dbReference type="NCBI Taxonomy" id="471874"/>
    <lineage>
        <taxon>Bacteria</taxon>
        <taxon>Pseudomonadati</taxon>
        <taxon>Pseudomonadota</taxon>
        <taxon>Gammaproteobacteria</taxon>
        <taxon>Enterobacterales</taxon>
        <taxon>Morganellaceae</taxon>
        <taxon>Providencia</taxon>
    </lineage>
</organism>
<evidence type="ECO:0000313" key="1">
    <source>
        <dbReference type="EMBL" id="EDU57920.1"/>
    </source>
</evidence>
<accession>A0AA86YI08</accession>